<dbReference type="Proteomes" id="UP000663845">
    <property type="component" value="Unassembled WGS sequence"/>
</dbReference>
<feature type="transmembrane region" description="Helical" evidence="1">
    <location>
        <begin position="20"/>
        <end position="46"/>
    </location>
</feature>
<keyword evidence="1" id="KW-1133">Transmembrane helix</keyword>
<evidence type="ECO:0000313" key="10">
    <source>
        <dbReference type="Proteomes" id="UP000663832"/>
    </source>
</evidence>
<accession>A0A814URH5</accession>
<sequence>MAVSSTPPLPLPRIDVCSRVLIIIVSFFTGAALATAIVGLLTQYWYYSQDSNGNILYHNLFTQCSGNIRNGSSTCLDIQRDNDLGVSTLYAAAFLIVAICLIGCAMFVTLAMNCVLLTGTLLFVAPILLFLAAGFMIALFAITSRVTIFNGYSVILVQTSHGLTILSLGLIAFASGRLHTYYYERY</sequence>
<gene>
    <name evidence="5" type="ORF">BJG266_LOCUS29359</name>
    <name evidence="2" type="ORF">IZO911_LOCUS24318</name>
    <name evidence="3" type="ORF">JYZ213_LOCUS25678</name>
    <name evidence="9" type="ORF">KXQ929_LOCUS24722</name>
    <name evidence="8" type="ORF">OKA104_LOCUS17555</name>
    <name evidence="7" type="ORF">OXD698_LOCUS15318</name>
    <name evidence="6" type="ORF">QVE165_LOCUS45556</name>
    <name evidence="4" type="ORF">VCS650_LOCUS26388</name>
</gene>
<evidence type="ECO:0000313" key="8">
    <source>
        <dbReference type="EMBL" id="CAF3784614.1"/>
    </source>
</evidence>
<dbReference type="EMBL" id="CAJNOI010000333">
    <property type="protein sequence ID" value="CAF1246748.1"/>
    <property type="molecule type" value="Genomic_DNA"/>
</dbReference>
<dbReference type="EMBL" id="CAJNOG010000331">
    <property type="protein sequence ID" value="CAF1179179.1"/>
    <property type="molecule type" value="Genomic_DNA"/>
</dbReference>
<evidence type="ECO:0000313" key="2">
    <source>
        <dbReference type="EMBL" id="CAF1124241.1"/>
    </source>
</evidence>
<evidence type="ECO:0000256" key="1">
    <source>
        <dbReference type="SAM" id="Phobius"/>
    </source>
</evidence>
<evidence type="ECO:0000313" key="7">
    <source>
        <dbReference type="EMBL" id="CAF3748600.1"/>
    </source>
</evidence>
<dbReference type="OrthoDB" id="9987872at2759"/>
<proteinExistence type="predicted"/>
<feature type="transmembrane region" description="Helical" evidence="1">
    <location>
        <begin position="154"/>
        <end position="176"/>
    </location>
</feature>
<feature type="transmembrane region" description="Helical" evidence="1">
    <location>
        <begin position="115"/>
        <end position="142"/>
    </location>
</feature>
<protein>
    <submittedName>
        <fullName evidence="3">Uncharacterized protein</fullName>
    </submittedName>
</protein>
<dbReference type="EMBL" id="CAJOBB010002076">
    <property type="protein sequence ID" value="CAF3935645.1"/>
    <property type="molecule type" value="Genomic_DNA"/>
</dbReference>
<evidence type="ECO:0000313" key="4">
    <source>
        <dbReference type="EMBL" id="CAF1214879.1"/>
    </source>
</evidence>
<reference evidence="3" key="1">
    <citation type="submission" date="2021-02" db="EMBL/GenBank/DDBJ databases">
        <authorList>
            <person name="Nowell W R."/>
        </authorList>
    </citation>
    <scope>NUCLEOTIDE SEQUENCE</scope>
</reference>
<dbReference type="EMBL" id="CAJNOM010000646">
    <property type="protein sequence ID" value="CAF1531433.1"/>
    <property type="molecule type" value="Genomic_DNA"/>
</dbReference>
<dbReference type="Proteomes" id="UP000663844">
    <property type="component" value="Unassembled WGS sequence"/>
</dbReference>
<feature type="transmembrane region" description="Helical" evidence="1">
    <location>
        <begin position="89"/>
        <end position="108"/>
    </location>
</feature>
<evidence type="ECO:0000313" key="11">
    <source>
        <dbReference type="Proteomes" id="UP000663845"/>
    </source>
</evidence>
<dbReference type="Gene3D" id="1.20.140.150">
    <property type="match status" value="1"/>
</dbReference>
<dbReference type="Proteomes" id="UP000663891">
    <property type="component" value="Unassembled WGS sequence"/>
</dbReference>
<evidence type="ECO:0000313" key="3">
    <source>
        <dbReference type="EMBL" id="CAF1179179.1"/>
    </source>
</evidence>
<dbReference type="Proteomes" id="UP000663868">
    <property type="component" value="Unassembled WGS sequence"/>
</dbReference>
<evidence type="ECO:0000313" key="9">
    <source>
        <dbReference type="EMBL" id="CAF3935645.1"/>
    </source>
</evidence>
<keyword evidence="10" id="KW-1185">Reference proteome</keyword>
<dbReference type="Proteomes" id="UP000663860">
    <property type="component" value="Unassembled WGS sequence"/>
</dbReference>
<keyword evidence="1" id="KW-0472">Membrane</keyword>
<dbReference type="EMBL" id="CAJOAZ010001006">
    <property type="protein sequence ID" value="CAF3748600.1"/>
    <property type="molecule type" value="Genomic_DNA"/>
</dbReference>
<dbReference type="Proteomes" id="UP000663832">
    <property type="component" value="Unassembled WGS sequence"/>
</dbReference>
<dbReference type="EMBL" id="CAJOAY010001051">
    <property type="protein sequence ID" value="CAF3784614.1"/>
    <property type="molecule type" value="Genomic_DNA"/>
</dbReference>
<dbReference type="Proteomes" id="UP000663881">
    <property type="component" value="Unassembled WGS sequence"/>
</dbReference>
<dbReference type="EMBL" id="CAJNON010000354">
    <property type="protein sequence ID" value="CAF1214879.1"/>
    <property type="molecule type" value="Genomic_DNA"/>
</dbReference>
<evidence type="ECO:0000313" key="6">
    <source>
        <dbReference type="EMBL" id="CAF1531433.1"/>
    </source>
</evidence>
<comment type="caution">
    <text evidence="3">The sequence shown here is derived from an EMBL/GenBank/DDBJ whole genome shotgun (WGS) entry which is preliminary data.</text>
</comment>
<dbReference type="AlphaFoldDB" id="A0A814URH5"/>
<organism evidence="3 11">
    <name type="scientific">Adineta steineri</name>
    <dbReference type="NCBI Taxonomy" id="433720"/>
    <lineage>
        <taxon>Eukaryota</taxon>
        <taxon>Metazoa</taxon>
        <taxon>Spiralia</taxon>
        <taxon>Gnathifera</taxon>
        <taxon>Rotifera</taxon>
        <taxon>Eurotatoria</taxon>
        <taxon>Bdelloidea</taxon>
        <taxon>Adinetida</taxon>
        <taxon>Adinetidae</taxon>
        <taxon>Adineta</taxon>
    </lineage>
</organism>
<dbReference type="Proteomes" id="UP000663877">
    <property type="component" value="Unassembled WGS sequence"/>
</dbReference>
<keyword evidence="1" id="KW-0812">Transmembrane</keyword>
<name>A0A814URH5_9BILA</name>
<dbReference type="EMBL" id="CAJNOE010000292">
    <property type="protein sequence ID" value="CAF1124241.1"/>
    <property type="molecule type" value="Genomic_DNA"/>
</dbReference>
<evidence type="ECO:0000313" key="5">
    <source>
        <dbReference type="EMBL" id="CAF1246748.1"/>
    </source>
</evidence>